<gene>
    <name evidence="1" type="ORF">BDV98DRAFT_170780</name>
</gene>
<protein>
    <submittedName>
        <fullName evidence="1">Uncharacterized protein</fullName>
    </submittedName>
</protein>
<dbReference type="Proteomes" id="UP000305067">
    <property type="component" value="Unassembled WGS sequence"/>
</dbReference>
<reference evidence="1 2" key="1">
    <citation type="journal article" date="2019" name="Nat. Ecol. Evol.">
        <title>Megaphylogeny resolves global patterns of mushroom evolution.</title>
        <authorList>
            <person name="Varga T."/>
            <person name="Krizsan K."/>
            <person name="Foldi C."/>
            <person name="Dima B."/>
            <person name="Sanchez-Garcia M."/>
            <person name="Sanchez-Ramirez S."/>
            <person name="Szollosi G.J."/>
            <person name="Szarkandi J.G."/>
            <person name="Papp V."/>
            <person name="Albert L."/>
            <person name="Andreopoulos W."/>
            <person name="Angelini C."/>
            <person name="Antonin V."/>
            <person name="Barry K.W."/>
            <person name="Bougher N.L."/>
            <person name="Buchanan P."/>
            <person name="Buyck B."/>
            <person name="Bense V."/>
            <person name="Catcheside P."/>
            <person name="Chovatia M."/>
            <person name="Cooper J."/>
            <person name="Damon W."/>
            <person name="Desjardin D."/>
            <person name="Finy P."/>
            <person name="Geml J."/>
            <person name="Haridas S."/>
            <person name="Hughes K."/>
            <person name="Justo A."/>
            <person name="Karasinski D."/>
            <person name="Kautmanova I."/>
            <person name="Kiss B."/>
            <person name="Kocsube S."/>
            <person name="Kotiranta H."/>
            <person name="LaButti K.M."/>
            <person name="Lechner B.E."/>
            <person name="Liimatainen K."/>
            <person name="Lipzen A."/>
            <person name="Lukacs Z."/>
            <person name="Mihaltcheva S."/>
            <person name="Morgado L.N."/>
            <person name="Niskanen T."/>
            <person name="Noordeloos M.E."/>
            <person name="Ohm R.A."/>
            <person name="Ortiz-Santana B."/>
            <person name="Ovrebo C."/>
            <person name="Racz N."/>
            <person name="Riley R."/>
            <person name="Savchenko A."/>
            <person name="Shiryaev A."/>
            <person name="Soop K."/>
            <person name="Spirin V."/>
            <person name="Szebenyi C."/>
            <person name="Tomsovsky M."/>
            <person name="Tulloss R.E."/>
            <person name="Uehling J."/>
            <person name="Grigoriev I.V."/>
            <person name="Vagvolgyi C."/>
            <person name="Papp T."/>
            <person name="Martin F.M."/>
            <person name="Miettinen O."/>
            <person name="Hibbett D.S."/>
            <person name="Nagy L.G."/>
        </authorList>
    </citation>
    <scope>NUCLEOTIDE SEQUENCE [LARGE SCALE GENOMIC DNA]</scope>
    <source>
        <strain evidence="1 2">CBS 309.79</strain>
    </source>
</reference>
<name>A0A5C3QD74_9AGAR</name>
<accession>A0A5C3QD74</accession>
<evidence type="ECO:0000313" key="1">
    <source>
        <dbReference type="EMBL" id="TFK99506.1"/>
    </source>
</evidence>
<proteinExistence type="predicted"/>
<organism evidence="1 2">
    <name type="scientific">Pterulicium gracile</name>
    <dbReference type="NCBI Taxonomy" id="1884261"/>
    <lineage>
        <taxon>Eukaryota</taxon>
        <taxon>Fungi</taxon>
        <taxon>Dikarya</taxon>
        <taxon>Basidiomycota</taxon>
        <taxon>Agaricomycotina</taxon>
        <taxon>Agaricomycetes</taxon>
        <taxon>Agaricomycetidae</taxon>
        <taxon>Agaricales</taxon>
        <taxon>Pleurotineae</taxon>
        <taxon>Pterulaceae</taxon>
        <taxon>Pterulicium</taxon>
    </lineage>
</organism>
<sequence>MFLVFSKACPQHFASPRHSAQSLSIKCLVWAGAEVYFWECGTKPVFLLIGYFSGESISLSSIWEQVSTRGWNWFIQNRHDGSVSLCRLLSLLLPTINPAALGTPPLIRPPSIGLQGPSLGLSSCLNFHHTTPSPSCSLYPHCHPWPHDGDSEQLTITFIPIN</sequence>
<keyword evidence="2" id="KW-1185">Reference proteome</keyword>
<evidence type="ECO:0000313" key="2">
    <source>
        <dbReference type="Proteomes" id="UP000305067"/>
    </source>
</evidence>
<dbReference type="EMBL" id="ML178833">
    <property type="protein sequence ID" value="TFK99506.1"/>
    <property type="molecule type" value="Genomic_DNA"/>
</dbReference>
<dbReference type="AlphaFoldDB" id="A0A5C3QD74"/>